<organism evidence="5 6">
    <name type="scientific">Holothuria leucospilota</name>
    <name type="common">Black long sea cucumber</name>
    <name type="synonym">Mertensiothuria leucospilota</name>
    <dbReference type="NCBI Taxonomy" id="206669"/>
    <lineage>
        <taxon>Eukaryota</taxon>
        <taxon>Metazoa</taxon>
        <taxon>Echinodermata</taxon>
        <taxon>Eleutherozoa</taxon>
        <taxon>Echinozoa</taxon>
        <taxon>Holothuroidea</taxon>
        <taxon>Aspidochirotacea</taxon>
        <taxon>Aspidochirotida</taxon>
        <taxon>Holothuriidae</taxon>
        <taxon>Holothuria</taxon>
    </lineage>
</organism>
<proteinExistence type="predicted"/>
<dbReference type="InterPro" id="IPR023779">
    <property type="entry name" value="Chromodomain_CS"/>
</dbReference>
<dbReference type="PROSITE" id="PS00598">
    <property type="entry name" value="CHROMO_1"/>
    <property type="match status" value="1"/>
</dbReference>
<dbReference type="GO" id="GO:0035102">
    <property type="term" value="C:PRC1 complex"/>
    <property type="evidence" value="ECO:0007669"/>
    <property type="project" value="TreeGrafter"/>
</dbReference>
<comment type="caution">
    <text evidence="5">The sequence shown here is derived from an EMBL/GenBank/DDBJ whole genome shotgun (WGS) entry which is preliminary data.</text>
</comment>
<evidence type="ECO:0000259" key="4">
    <source>
        <dbReference type="PROSITE" id="PS50013"/>
    </source>
</evidence>
<evidence type="ECO:0000256" key="3">
    <source>
        <dbReference type="SAM" id="MobiDB-lite"/>
    </source>
</evidence>
<dbReference type="OrthoDB" id="1918685at2759"/>
<dbReference type="EMBL" id="JAIZAY010000008">
    <property type="protein sequence ID" value="KAJ8036771.1"/>
    <property type="molecule type" value="Genomic_DNA"/>
</dbReference>
<protein>
    <submittedName>
        <fullName evidence="5">Chromobox protein-like 7</fullName>
    </submittedName>
</protein>
<accession>A0A9Q1C2F4</accession>
<dbReference type="GO" id="GO:0000785">
    <property type="term" value="C:chromatin"/>
    <property type="evidence" value="ECO:0007669"/>
    <property type="project" value="TreeGrafter"/>
</dbReference>
<dbReference type="CDD" id="cd18644">
    <property type="entry name" value="CD_polycomb"/>
    <property type="match status" value="1"/>
</dbReference>
<evidence type="ECO:0000313" key="6">
    <source>
        <dbReference type="Proteomes" id="UP001152320"/>
    </source>
</evidence>
<feature type="domain" description="Chromo" evidence="4">
    <location>
        <begin position="14"/>
        <end position="63"/>
    </location>
</feature>
<dbReference type="InterPro" id="IPR052458">
    <property type="entry name" value="PcG_PRC1-like_component"/>
</dbReference>
<dbReference type="PANTHER" id="PTHR46389:SF3">
    <property type="entry name" value="POLYCOMB GROUP PROTEIN PC"/>
    <property type="match status" value="1"/>
</dbReference>
<dbReference type="Pfam" id="PF00385">
    <property type="entry name" value="Chromo"/>
    <property type="match status" value="1"/>
</dbReference>
<evidence type="ECO:0000256" key="1">
    <source>
        <dbReference type="ARBA" id="ARBA00004123"/>
    </source>
</evidence>
<dbReference type="AlphaFoldDB" id="A0A9Q1C2F4"/>
<evidence type="ECO:0000313" key="5">
    <source>
        <dbReference type="EMBL" id="KAJ8036771.1"/>
    </source>
</evidence>
<dbReference type="SMART" id="SM00298">
    <property type="entry name" value="CHROMO"/>
    <property type="match status" value="1"/>
</dbReference>
<dbReference type="PROSITE" id="PS50013">
    <property type="entry name" value="CHROMO_2"/>
    <property type="match status" value="1"/>
</dbReference>
<dbReference type="Proteomes" id="UP001152320">
    <property type="component" value="Chromosome 8"/>
</dbReference>
<feature type="region of interest" description="Disordered" evidence="3">
    <location>
        <begin position="104"/>
        <end position="135"/>
    </location>
</feature>
<gene>
    <name evidence="5" type="ORF">HOLleu_17405</name>
</gene>
<evidence type="ECO:0000256" key="2">
    <source>
        <dbReference type="ARBA" id="ARBA00023242"/>
    </source>
</evidence>
<dbReference type="GO" id="GO:0003682">
    <property type="term" value="F:chromatin binding"/>
    <property type="evidence" value="ECO:0007669"/>
    <property type="project" value="TreeGrafter"/>
</dbReference>
<dbReference type="GO" id="GO:0000122">
    <property type="term" value="P:negative regulation of transcription by RNA polymerase II"/>
    <property type="evidence" value="ECO:0007669"/>
    <property type="project" value="TreeGrafter"/>
</dbReference>
<dbReference type="InterPro" id="IPR017984">
    <property type="entry name" value="Chromo_dom_subgr"/>
</dbReference>
<reference evidence="5" key="1">
    <citation type="submission" date="2021-10" db="EMBL/GenBank/DDBJ databases">
        <title>Tropical sea cucumber genome reveals ecological adaptation and Cuvierian tubules defense mechanism.</title>
        <authorList>
            <person name="Chen T."/>
        </authorList>
    </citation>
    <scope>NUCLEOTIDE SEQUENCE</scope>
    <source>
        <strain evidence="5">Nanhai2018</strain>
        <tissue evidence="5">Muscle</tissue>
    </source>
</reference>
<keyword evidence="2" id="KW-0539">Nucleus</keyword>
<dbReference type="PRINTS" id="PR00504">
    <property type="entry name" value="CHROMODOMAIN"/>
</dbReference>
<feature type="compositionally biased region" description="Low complexity" evidence="3">
    <location>
        <begin position="106"/>
        <end position="119"/>
    </location>
</feature>
<dbReference type="SUPFAM" id="SSF54160">
    <property type="entry name" value="Chromo domain-like"/>
    <property type="match status" value="1"/>
</dbReference>
<sequence length="248" mass="27813">MKMDLSTTYGEQVFAAEEIKQKRIRNGKVEFLIKWKGWSNKHNTWEPEGNILDTRLLGNFEAKVRREAMGISRPGRKPKRGRRKTLIITDHSIEDKHVMKVLKRASSSPASSSLEVTSSVPITSDRTGNDSDKDLGLDVSEILEDSAKIEKTTDNTEGSEAVINSQISTPSSGARQIQRDPLDDVFLPEKVSSNFEPPVGKILQKEIIDWCPKKETFCDVIITDVTNHNLTITIKESPKAEGFFQTLS</sequence>
<dbReference type="InterPro" id="IPR033773">
    <property type="entry name" value="CBX7_C"/>
</dbReference>
<name>A0A9Q1C2F4_HOLLE</name>
<keyword evidence="6" id="KW-1185">Reference proteome</keyword>
<dbReference type="InterPro" id="IPR016197">
    <property type="entry name" value="Chromo-like_dom_sf"/>
</dbReference>
<dbReference type="Pfam" id="PF17218">
    <property type="entry name" value="CBX7_C"/>
    <property type="match status" value="1"/>
</dbReference>
<dbReference type="Gene3D" id="2.40.50.40">
    <property type="match status" value="1"/>
</dbReference>
<dbReference type="InterPro" id="IPR023780">
    <property type="entry name" value="Chromo_domain"/>
</dbReference>
<dbReference type="PANTHER" id="PTHR46389">
    <property type="entry name" value="POLYCOMB GROUP PROTEIN PC"/>
    <property type="match status" value="1"/>
</dbReference>
<dbReference type="InterPro" id="IPR000953">
    <property type="entry name" value="Chromo/chromo_shadow_dom"/>
</dbReference>
<comment type="subcellular location">
    <subcellularLocation>
        <location evidence="1">Nucleus</location>
    </subcellularLocation>
</comment>